<keyword evidence="2" id="KW-0378">Hydrolase</keyword>
<evidence type="ECO:0000259" key="1">
    <source>
        <dbReference type="Pfam" id="PF13472"/>
    </source>
</evidence>
<accession>A0ABW6LWX9</accession>
<dbReference type="RefSeq" id="WP_388103736.1">
    <property type="nucleotide sequence ID" value="NZ_JBIAHM010000002.1"/>
</dbReference>
<proteinExistence type="predicted"/>
<feature type="domain" description="SGNH hydrolase-type esterase" evidence="1">
    <location>
        <begin position="65"/>
        <end position="305"/>
    </location>
</feature>
<dbReference type="CDD" id="cd01823">
    <property type="entry name" value="SEST_like"/>
    <property type="match status" value="1"/>
</dbReference>
<keyword evidence="3" id="KW-1185">Reference proteome</keyword>
<dbReference type="Proteomes" id="UP001601303">
    <property type="component" value="Unassembled WGS sequence"/>
</dbReference>
<dbReference type="PANTHER" id="PTHR37981">
    <property type="entry name" value="LIPASE 2"/>
    <property type="match status" value="1"/>
</dbReference>
<comment type="caution">
    <text evidence="2">The sequence shown here is derived from an EMBL/GenBank/DDBJ whole genome shotgun (WGS) entry which is preliminary data.</text>
</comment>
<dbReference type="EC" id="3.1.-.-" evidence="2"/>
<dbReference type="PANTHER" id="PTHR37981:SF1">
    <property type="entry name" value="SGNH HYDROLASE-TYPE ESTERASE DOMAIN-CONTAINING PROTEIN"/>
    <property type="match status" value="1"/>
</dbReference>
<reference evidence="2 3" key="1">
    <citation type="submission" date="2024-10" db="EMBL/GenBank/DDBJ databases">
        <title>The Natural Products Discovery Center: Release of the First 8490 Sequenced Strains for Exploring Actinobacteria Biosynthetic Diversity.</title>
        <authorList>
            <person name="Kalkreuter E."/>
            <person name="Kautsar S.A."/>
            <person name="Yang D."/>
            <person name="Bader C.D."/>
            <person name="Teijaro C.N."/>
            <person name="Fluegel L."/>
            <person name="Davis C.M."/>
            <person name="Simpson J.R."/>
            <person name="Lauterbach L."/>
            <person name="Steele A.D."/>
            <person name="Gui C."/>
            <person name="Meng S."/>
            <person name="Li G."/>
            <person name="Viehrig K."/>
            <person name="Ye F."/>
            <person name="Su P."/>
            <person name="Kiefer A.F."/>
            <person name="Nichols A."/>
            <person name="Cepeda A.J."/>
            <person name="Yan W."/>
            <person name="Fan B."/>
            <person name="Jiang Y."/>
            <person name="Adhikari A."/>
            <person name="Zheng C.-J."/>
            <person name="Schuster L."/>
            <person name="Cowan T.M."/>
            <person name="Smanski M.J."/>
            <person name="Chevrette M.G."/>
            <person name="De Carvalho L.P.S."/>
            <person name="Shen B."/>
        </authorList>
    </citation>
    <scope>NUCLEOTIDE SEQUENCE [LARGE SCALE GENOMIC DNA]</scope>
    <source>
        <strain evidence="2 3">NPDC006488</strain>
    </source>
</reference>
<dbReference type="InterPro" id="IPR013830">
    <property type="entry name" value="SGNH_hydro"/>
</dbReference>
<evidence type="ECO:0000313" key="2">
    <source>
        <dbReference type="EMBL" id="MFE9598398.1"/>
    </source>
</evidence>
<dbReference type="InterPro" id="IPR037460">
    <property type="entry name" value="SEST-like"/>
</dbReference>
<gene>
    <name evidence="2" type="ORF">ACFYNQ_07415</name>
</gene>
<dbReference type="InterPro" id="IPR036514">
    <property type="entry name" value="SGNH_hydro_sf"/>
</dbReference>
<protein>
    <submittedName>
        <fullName evidence="2">SGNH/GDSL hydrolase family protein</fullName>
        <ecNumber evidence="2">3.1.-.-</ecNumber>
    </submittedName>
</protein>
<name>A0ABW6LWX9_9ACTN</name>
<dbReference type="GO" id="GO:0016787">
    <property type="term" value="F:hydrolase activity"/>
    <property type="evidence" value="ECO:0007669"/>
    <property type="project" value="UniProtKB-KW"/>
</dbReference>
<organism evidence="2 3">
    <name type="scientific">Streptomyces hokutonensis</name>
    <dbReference type="NCBI Taxonomy" id="1306990"/>
    <lineage>
        <taxon>Bacteria</taxon>
        <taxon>Bacillati</taxon>
        <taxon>Actinomycetota</taxon>
        <taxon>Actinomycetes</taxon>
        <taxon>Kitasatosporales</taxon>
        <taxon>Streptomycetaceae</taxon>
        <taxon>Streptomyces</taxon>
    </lineage>
</organism>
<dbReference type="Pfam" id="PF13472">
    <property type="entry name" value="Lipase_GDSL_2"/>
    <property type="match status" value="1"/>
</dbReference>
<dbReference type="Gene3D" id="3.40.50.1110">
    <property type="entry name" value="SGNH hydrolase"/>
    <property type="match status" value="1"/>
</dbReference>
<sequence length="323" mass="34115">MPIFGLPPFLGRRSRNLRTATAVVVTSAAAFTLSAPTATPISTVSAATSAKTAVVNTGGGSPYVALGDSYASGAGLAGVKDAECDRTSGSYPSLIARFFAVAGPRHSFKDVTCSGATTRDFWNARGSKPPQIDALTSDTRLVTLTLGGNDVGFSSVLATCARVASSDRDGSPCERYFTADGKDVLEERVATMEGRVHDVLADIRRRSPHAKVIVVGYPALFPDDGVACPEVPFAKGDFAYLRDTTKKANRALERQAVAAGAGTSFADTYTPTIGHDMCRPRDERWIESLNPAANTMAAHPNPLGQSVMAASALWQLYKPFHKP</sequence>
<dbReference type="SUPFAM" id="SSF52266">
    <property type="entry name" value="SGNH hydrolase"/>
    <property type="match status" value="1"/>
</dbReference>
<dbReference type="EMBL" id="JBIAHM010000002">
    <property type="protein sequence ID" value="MFE9598398.1"/>
    <property type="molecule type" value="Genomic_DNA"/>
</dbReference>
<evidence type="ECO:0000313" key="3">
    <source>
        <dbReference type="Proteomes" id="UP001601303"/>
    </source>
</evidence>